<dbReference type="PANTHER" id="PTHR10885:SF20">
    <property type="entry name" value="NUDIX HYDROLASE DOMAIN-CONTAINING PROTEIN"/>
    <property type="match status" value="1"/>
</dbReference>
<dbReference type="InterPro" id="IPR015797">
    <property type="entry name" value="NUDIX_hydrolase-like_dom_sf"/>
</dbReference>
<dbReference type="Proteomes" id="UP001589605">
    <property type="component" value="Unassembled WGS sequence"/>
</dbReference>
<organism evidence="2 3">
    <name type="scientific">Formosa undariae</name>
    <dbReference type="NCBI Taxonomy" id="1325436"/>
    <lineage>
        <taxon>Bacteria</taxon>
        <taxon>Pseudomonadati</taxon>
        <taxon>Bacteroidota</taxon>
        <taxon>Flavobacteriia</taxon>
        <taxon>Flavobacteriales</taxon>
        <taxon>Flavobacteriaceae</taxon>
        <taxon>Formosa</taxon>
    </lineage>
</organism>
<evidence type="ECO:0000313" key="2">
    <source>
        <dbReference type="EMBL" id="MFB9052322.1"/>
    </source>
</evidence>
<gene>
    <name evidence="2" type="ORF">ACFFVB_04450</name>
</gene>
<dbReference type="SUPFAM" id="SSF55811">
    <property type="entry name" value="Nudix"/>
    <property type="match status" value="1"/>
</dbReference>
<dbReference type="PANTHER" id="PTHR10885">
    <property type="entry name" value="ISOPENTENYL-DIPHOSPHATE DELTA-ISOMERASE"/>
    <property type="match status" value="1"/>
</dbReference>
<reference evidence="2 3" key="1">
    <citation type="submission" date="2024-09" db="EMBL/GenBank/DDBJ databases">
        <authorList>
            <person name="Sun Q."/>
            <person name="Mori K."/>
        </authorList>
    </citation>
    <scope>NUCLEOTIDE SEQUENCE [LARGE SCALE GENOMIC DNA]</scope>
    <source>
        <strain evidence="2 3">CECT 8286</strain>
    </source>
</reference>
<dbReference type="CDD" id="cd04692">
    <property type="entry name" value="NUDIX_Hydrolase"/>
    <property type="match status" value="1"/>
</dbReference>
<dbReference type="EMBL" id="JBHMEZ010000003">
    <property type="protein sequence ID" value="MFB9052322.1"/>
    <property type="molecule type" value="Genomic_DNA"/>
</dbReference>
<feature type="domain" description="Nudix hydrolase" evidence="1">
    <location>
        <begin position="29"/>
        <end position="167"/>
    </location>
</feature>
<dbReference type="PROSITE" id="PS51462">
    <property type="entry name" value="NUDIX"/>
    <property type="match status" value="1"/>
</dbReference>
<proteinExistence type="predicted"/>
<sequence length="182" mass="20550">MDELIDIVNENGLVTGNTALKSEIHNKGYYHNTAHVWLYTNSGEILLAQRSYKKAICPGMWDVSVAGHVDAGESIEEAAIRETLEELSLTLTEADLNKIGVFKCFQSYTTGIQDNEFHHTYIAKLNQPLHTLTPQPEEVEALQLVTIDTFKTRLQNSESNDYFVPSNRAYYKQILSAIQENV</sequence>
<keyword evidence="3" id="KW-1185">Reference proteome</keyword>
<dbReference type="RefSeq" id="WP_382381510.1">
    <property type="nucleotide sequence ID" value="NZ_JBHMEZ010000003.1"/>
</dbReference>
<comment type="caution">
    <text evidence="2">The sequence shown here is derived from an EMBL/GenBank/DDBJ whole genome shotgun (WGS) entry which is preliminary data.</text>
</comment>
<dbReference type="Gene3D" id="3.90.79.10">
    <property type="entry name" value="Nucleoside Triphosphate Pyrophosphohydrolase"/>
    <property type="match status" value="1"/>
</dbReference>
<evidence type="ECO:0000313" key="3">
    <source>
        <dbReference type="Proteomes" id="UP001589605"/>
    </source>
</evidence>
<name>A0ABV5EYQ0_9FLAO</name>
<evidence type="ECO:0000259" key="1">
    <source>
        <dbReference type="PROSITE" id="PS51462"/>
    </source>
</evidence>
<dbReference type="Pfam" id="PF00293">
    <property type="entry name" value="NUDIX"/>
    <property type="match status" value="1"/>
</dbReference>
<accession>A0ABV5EYQ0</accession>
<protein>
    <submittedName>
        <fullName evidence="2">NUDIX domain-containing protein</fullName>
    </submittedName>
</protein>
<dbReference type="InterPro" id="IPR000086">
    <property type="entry name" value="NUDIX_hydrolase_dom"/>
</dbReference>